<feature type="binding site" evidence="10">
    <location>
        <position position="457"/>
    </location>
    <ligand>
        <name>ATP</name>
        <dbReference type="ChEBI" id="CHEBI:30616"/>
    </ligand>
</feature>
<feature type="binding site" evidence="10">
    <location>
        <position position="295"/>
    </location>
    <ligand>
        <name>ATP</name>
        <dbReference type="ChEBI" id="CHEBI:30616"/>
    </ligand>
</feature>
<dbReference type="InterPro" id="IPR015994">
    <property type="entry name" value="PEPCK_ATP_CS"/>
</dbReference>
<organism evidence="11 12">
    <name type="scientific">Longimicrobium terrae</name>
    <dbReference type="NCBI Taxonomy" id="1639882"/>
    <lineage>
        <taxon>Bacteria</taxon>
        <taxon>Pseudomonadati</taxon>
        <taxon>Gemmatimonadota</taxon>
        <taxon>Longimicrobiia</taxon>
        <taxon>Longimicrobiales</taxon>
        <taxon>Longimicrobiaceae</taxon>
        <taxon>Longimicrobium</taxon>
    </lineage>
</organism>
<comment type="subcellular location">
    <subcellularLocation>
        <location evidence="10">Cytoplasm</location>
    </subcellularLocation>
</comment>
<feature type="binding site" evidence="10">
    <location>
        <position position="211"/>
    </location>
    <ligand>
        <name>substrate</name>
    </ligand>
</feature>
<accession>A0A841GZA6</accession>
<keyword evidence="10" id="KW-0479">Metal-binding</keyword>
<dbReference type="GO" id="GO:0006094">
    <property type="term" value="P:gluconeogenesis"/>
    <property type="evidence" value="ECO:0007669"/>
    <property type="project" value="UniProtKB-UniRule"/>
</dbReference>
<dbReference type="Gene3D" id="3.40.449.10">
    <property type="entry name" value="Phosphoenolpyruvate Carboxykinase, domain 1"/>
    <property type="match status" value="1"/>
</dbReference>
<dbReference type="Gene3D" id="2.170.8.10">
    <property type="entry name" value="Phosphoenolpyruvate Carboxykinase, domain 2"/>
    <property type="match status" value="1"/>
</dbReference>
<dbReference type="GO" id="GO:0005829">
    <property type="term" value="C:cytosol"/>
    <property type="evidence" value="ECO:0007669"/>
    <property type="project" value="TreeGrafter"/>
</dbReference>
<comment type="function">
    <text evidence="10">Involved in the gluconeogenesis. Catalyzes the conversion of oxaloacetate (OAA) to phosphoenolpyruvate (PEP) through direct phosphoryl transfer between the nucleoside triphosphate and OAA.</text>
</comment>
<dbReference type="InterPro" id="IPR008210">
    <property type="entry name" value="PEP_carboxykinase_N"/>
</dbReference>
<evidence type="ECO:0000256" key="3">
    <source>
        <dbReference type="ARBA" id="ARBA00012363"/>
    </source>
</evidence>
<dbReference type="EC" id="4.1.1.49" evidence="3 10"/>
<feature type="binding site" evidence="10">
    <location>
        <position position="211"/>
    </location>
    <ligand>
        <name>ATP</name>
        <dbReference type="ChEBI" id="CHEBI:30616"/>
    </ligand>
</feature>
<feature type="binding site" evidence="10">
    <location>
        <position position="332"/>
    </location>
    <ligand>
        <name>substrate</name>
    </ligand>
</feature>
<feature type="binding site" evidence="10">
    <location>
        <position position="267"/>
    </location>
    <ligand>
        <name>Mn(2+)</name>
        <dbReference type="ChEBI" id="CHEBI:29035"/>
    </ligand>
</feature>
<gene>
    <name evidence="10" type="primary">pckA</name>
    <name evidence="11" type="ORF">HNQ61_002711</name>
</gene>
<proteinExistence type="inferred from homology"/>
<keyword evidence="10" id="KW-0464">Manganese</keyword>
<comment type="caution">
    <text evidence="10">Lacks conserved residue(s) required for the propagation of feature annotation.</text>
</comment>
<evidence type="ECO:0000313" key="11">
    <source>
        <dbReference type="EMBL" id="MBB6071087.1"/>
    </source>
</evidence>
<keyword evidence="8 10" id="KW-0456">Lyase</keyword>
<feature type="binding site" evidence="10">
    <location>
        <position position="230"/>
    </location>
    <ligand>
        <name>Mn(2+)</name>
        <dbReference type="ChEBI" id="CHEBI:29035"/>
    </ligand>
</feature>
<dbReference type="GO" id="GO:0004612">
    <property type="term" value="F:phosphoenolpyruvate carboxykinase (ATP) activity"/>
    <property type="evidence" value="ECO:0007669"/>
    <property type="project" value="UniProtKB-UniRule"/>
</dbReference>
<dbReference type="NCBIfam" id="NF006821">
    <property type="entry name" value="PRK09344.1-3"/>
    <property type="match status" value="1"/>
</dbReference>
<keyword evidence="12" id="KW-1185">Reference proteome</keyword>
<keyword evidence="6 10" id="KW-0210">Decarboxylase</keyword>
<feature type="binding site" evidence="10">
    <location>
        <position position="70"/>
    </location>
    <ligand>
        <name>substrate</name>
    </ligand>
</feature>
<evidence type="ECO:0000313" key="12">
    <source>
        <dbReference type="Proteomes" id="UP000582837"/>
    </source>
</evidence>
<dbReference type="PANTHER" id="PTHR30031">
    <property type="entry name" value="PHOSPHOENOLPYRUVATE CARBOXYKINASE ATP"/>
    <property type="match status" value="1"/>
</dbReference>
<dbReference type="NCBIfam" id="NF006820">
    <property type="entry name" value="PRK09344.1-2"/>
    <property type="match status" value="1"/>
</dbReference>
<dbReference type="EMBL" id="JACHIA010000007">
    <property type="protein sequence ID" value="MBB6071087.1"/>
    <property type="molecule type" value="Genomic_DNA"/>
</dbReference>
<keyword evidence="11" id="KW-0418">Kinase</keyword>
<evidence type="ECO:0000256" key="10">
    <source>
        <dbReference type="HAMAP-Rule" id="MF_00453"/>
    </source>
</evidence>
<dbReference type="InterPro" id="IPR001272">
    <property type="entry name" value="PEP_carboxykinase_ATP"/>
</dbReference>
<comment type="pathway">
    <text evidence="1 10">Carbohydrate biosynthesis; gluconeogenesis.</text>
</comment>
<feature type="binding site" evidence="10">
    <location>
        <position position="205"/>
    </location>
    <ligand>
        <name>substrate</name>
    </ligand>
</feature>
<sequence length="542" mass="59159">MATTLTPEATVPAQARESRYGLENHGIRNPGTVFWNLNPVELVEHAVRRGEGRLADGGPFNAVTSPHTGRSPNDRFVVREPGSEENIWWGKVNQPISPEHYDALRADVMEHLGGQDLFVRDMIAGADPRYALNVRVITPNAWHNLFAFNMFRRPEESALADMVPGFTILHAPEYEADPARHGTRTSTFILINFGKKEVLIGGTRYAGEIKKSVFGVMNYVLPLQGVLSMHCSANVGPEGDSALFFGLSGTGKTTLSADPERGLIGDDEHGWSDEGIFNFEGGCYAKAVKLSPEGEPEIYATTRMFGTVLENCVLDDERRVDFDDISITENTRISYPLPYIDNFVPDARAGHPKTIVFLTADAYGVLPPISRLTPEQAMFYFLSGYTAKVAGTERGVKEPQPTFSACFGQVFLPLHPGVYADLLGKRIEEHGSSVWLVNTGWTGGPYGTGSRMKLSYTRAMVRAALAGELDGGAMATAPFFNLSIPTEIAGVPSEVLNPRDTWADKDAYDAKAKELANAFCSNFEQFADRVPEAVKNAGPTGA</sequence>
<reference evidence="11 12" key="1">
    <citation type="submission" date="2020-08" db="EMBL/GenBank/DDBJ databases">
        <title>Genomic Encyclopedia of Type Strains, Phase IV (KMG-IV): sequencing the most valuable type-strain genomes for metagenomic binning, comparative biology and taxonomic classification.</title>
        <authorList>
            <person name="Goeker M."/>
        </authorList>
    </citation>
    <scope>NUCLEOTIDE SEQUENCE [LARGE SCALE GENOMIC DNA]</scope>
    <source>
        <strain evidence="11 12">DSM 29007</strain>
    </source>
</reference>
<dbReference type="Proteomes" id="UP000582837">
    <property type="component" value="Unassembled WGS sequence"/>
</dbReference>
<evidence type="ECO:0000256" key="5">
    <source>
        <dbReference type="ARBA" id="ARBA00022741"/>
    </source>
</evidence>
<evidence type="ECO:0000256" key="8">
    <source>
        <dbReference type="ARBA" id="ARBA00023239"/>
    </source>
</evidence>
<dbReference type="SUPFAM" id="SSF68923">
    <property type="entry name" value="PEP carboxykinase N-terminal domain"/>
    <property type="match status" value="1"/>
</dbReference>
<dbReference type="Gene3D" id="3.90.228.20">
    <property type="match status" value="1"/>
</dbReference>
<protein>
    <recommendedName>
        <fullName evidence="3 10">Phosphoenolpyruvate carboxykinase (ATP)</fullName>
        <shortName evidence="10">PCK</shortName>
        <shortName evidence="10">PEP carboxykinase</shortName>
        <shortName evidence="10">PEPCK</shortName>
        <ecNumber evidence="3 10">4.1.1.49</ecNumber>
    </recommendedName>
</protein>
<dbReference type="GO" id="GO:0016301">
    <property type="term" value="F:kinase activity"/>
    <property type="evidence" value="ECO:0007669"/>
    <property type="project" value="UniProtKB-KW"/>
</dbReference>
<evidence type="ECO:0000256" key="6">
    <source>
        <dbReference type="ARBA" id="ARBA00022793"/>
    </source>
</evidence>
<evidence type="ECO:0000256" key="7">
    <source>
        <dbReference type="ARBA" id="ARBA00022840"/>
    </source>
</evidence>
<evidence type="ECO:0000256" key="9">
    <source>
        <dbReference type="ARBA" id="ARBA00047371"/>
    </source>
</evidence>
<dbReference type="UniPathway" id="UPA00138"/>
<dbReference type="Pfam" id="PF01293">
    <property type="entry name" value="PEPCK_ATP"/>
    <property type="match status" value="1"/>
</dbReference>
<dbReference type="SUPFAM" id="SSF53795">
    <property type="entry name" value="PEP carboxykinase-like"/>
    <property type="match status" value="1"/>
</dbReference>
<comment type="catalytic activity">
    <reaction evidence="9 10">
        <text>oxaloacetate + ATP = phosphoenolpyruvate + ADP + CO2</text>
        <dbReference type="Rhea" id="RHEA:18617"/>
        <dbReference type="ChEBI" id="CHEBI:16452"/>
        <dbReference type="ChEBI" id="CHEBI:16526"/>
        <dbReference type="ChEBI" id="CHEBI:30616"/>
        <dbReference type="ChEBI" id="CHEBI:58702"/>
        <dbReference type="ChEBI" id="CHEBI:456216"/>
        <dbReference type="EC" id="4.1.1.49"/>
    </reaction>
</comment>
<dbReference type="InterPro" id="IPR013035">
    <property type="entry name" value="PEP_carboxykinase_C"/>
</dbReference>
<keyword evidence="11" id="KW-0670">Pyruvate</keyword>
<dbReference type="AlphaFoldDB" id="A0A841GZA6"/>
<keyword evidence="10" id="KW-0963">Cytoplasm</keyword>
<feature type="binding site" evidence="10">
    <location>
        <position position="211"/>
    </location>
    <ligand>
        <name>Mn(2+)</name>
        <dbReference type="ChEBI" id="CHEBI:29035"/>
    </ligand>
</feature>
<dbReference type="GO" id="GO:0005524">
    <property type="term" value="F:ATP binding"/>
    <property type="evidence" value="ECO:0007669"/>
    <property type="project" value="UniProtKB-UniRule"/>
</dbReference>
<dbReference type="PROSITE" id="PS00532">
    <property type="entry name" value="PEPCK_ATP"/>
    <property type="match status" value="1"/>
</dbReference>
<comment type="cofactor">
    <cofactor evidence="10">
        <name>Mn(2+)</name>
        <dbReference type="ChEBI" id="CHEBI:29035"/>
    </cofactor>
    <text evidence="10">Binds 1 Mn(2+) ion per subunit.</text>
</comment>
<comment type="caution">
    <text evidence="11">The sequence shown here is derived from an EMBL/GenBank/DDBJ whole genome shotgun (WGS) entry which is preliminary data.</text>
</comment>
<dbReference type="GO" id="GO:0046872">
    <property type="term" value="F:metal ion binding"/>
    <property type="evidence" value="ECO:0007669"/>
    <property type="project" value="UniProtKB-KW"/>
</dbReference>
<keyword evidence="4 10" id="KW-0312">Gluconeogenesis</keyword>
<dbReference type="CDD" id="cd00484">
    <property type="entry name" value="PEPCK_ATP"/>
    <property type="match status" value="1"/>
</dbReference>
<feature type="binding site" evidence="10">
    <location>
        <begin position="246"/>
        <end position="254"/>
    </location>
    <ligand>
        <name>ATP</name>
        <dbReference type="ChEBI" id="CHEBI:30616"/>
    </ligand>
</feature>
<dbReference type="PANTHER" id="PTHR30031:SF0">
    <property type="entry name" value="PHOSPHOENOLPYRUVATE CARBOXYKINASE (ATP)"/>
    <property type="match status" value="1"/>
</dbReference>
<evidence type="ECO:0000256" key="2">
    <source>
        <dbReference type="ARBA" id="ARBA00006052"/>
    </source>
</evidence>
<dbReference type="NCBIfam" id="TIGR00224">
    <property type="entry name" value="pckA"/>
    <property type="match status" value="1"/>
</dbReference>
<feature type="binding site" evidence="10">
    <location>
        <position position="230"/>
    </location>
    <ligand>
        <name>ATP</name>
        <dbReference type="ChEBI" id="CHEBI:30616"/>
    </ligand>
</feature>
<feature type="binding site" evidence="10">
    <location>
        <position position="332"/>
    </location>
    <ligand>
        <name>ATP</name>
        <dbReference type="ChEBI" id="CHEBI:30616"/>
    </ligand>
</feature>
<name>A0A841GZA6_9BACT</name>
<dbReference type="HAMAP" id="MF_00453">
    <property type="entry name" value="PEPCK_ATP"/>
    <property type="match status" value="1"/>
</dbReference>
<keyword evidence="7 10" id="KW-0067">ATP-binding</keyword>
<comment type="similarity">
    <text evidence="2 10">Belongs to the phosphoenolpyruvate carboxykinase (ATP) family.</text>
</comment>
<dbReference type="RefSeq" id="WP_170033666.1">
    <property type="nucleotide sequence ID" value="NZ_JABDTL010000001.1"/>
</dbReference>
<evidence type="ECO:0000256" key="1">
    <source>
        <dbReference type="ARBA" id="ARBA00004742"/>
    </source>
</evidence>
<dbReference type="PIRSF" id="PIRSF006294">
    <property type="entry name" value="PEP_crbxkin"/>
    <property type="match status" value="1"/>
</dbReference>
<keyword evidence="5 10" id="KW-0547">Nucleotide-binding</keyword>
<keyword evidence="11" id="KW-0808">Transferase</keyword>
<evidence type="ECO:0000256" key="4">
    <source>
        <dbReference type="ARBA" id="ARBA00022432"/>
    </source>
</evidence>